<evidence type="ECO:0000313" key="3">
    <source>
        <dbReference type="Proteomes" id="UP001415857"/>
    </source>
</evidence>
<dbReference type="Proteomes" id="UP001415857">
    <property type="component" value="Unassembled WGS sequence"/>
</dbReference>
<dbReference type="GO" id="GO:0051287">
    <property type="term" value="F:NAD binding"/>
    <property type="evidence" value="ECO:0007669"/>
    <property type="project" value="InterPro"/>
</dbReference>
<feature type="domain" description="D-isomer specific 2-hydroxyacid dehydrogenase catalytic" evidence="1">
    <location>
        <begin position="122"/>
        <end position="163"/>
    </location>
</feature>
<evidence type="ECO:0000259" key="1">
    <source>
        <dbReference type="Pfam" id="PF00389"/>
    </source>
</evidence>
<comment type="caution">
    <text evidence="2">The sequence shown here is derived from an EMBL/GenBank/DDBJ whole genome shotgun (WGS) entry which is preliminary data.</text>
</comment>
<proteinExistence type="predicted"/>
<dbReference type="AlphaFoldDB" id="A0AAP0R5B8"/>
<keyword evidence="3" id="KW-1185">Reference proteome</keyword>
<gene>
    <name evidence="2" type="ORF">L1049_000390</name>
</gene>
<sequence>MAEWNPLHKTAMFFGVFIPSGKINSGKPCYTQKRSVLAALRQVDVVDAGAGGDEELGGYALSLPDSYRGVDFFAEFEIGEAKEERQSKEREMIFSATHFVLFSQRPFIKALLCSELKFSQGGLLCFGTSQVTADVLWQLPSLQLVFSSSAGVNHIDLPECNAARFCV</sequence>
<accession>A0AAP0R5B8</accession>
<dbReference type="EMBL" id="JBBPBK010000015">
    <property type="protein sequence ID" value="KAK9268633.1"/>
    <property type="molecule type" value="Genomic_DNA"/>
</dbReference>
<dbReference type="InterPro" id="IPR006139">
    <property type="entry name" value="D-isomer_2_OHA_DH_cat_dom"/>
</dbReference>
<dbReference type="GO" id="GO:0016616">
    <property type="term" value="F:oxidoreductase activity, acting on the CH-OH group of donors, NAD or NADP as acceptor"/>
    <property type="evidence" value="ECO:0007669"/>
    <property type="project" value="InterPro"/>
</dbReference>
<dbReference type="Pfam" id="PF00389">
    <property type="entry name" value="2-Hacid_dh"/>
    <property type="match status" value="1"/>
</dbReference>
<dbReference type="Gene3D" id="3.40.50.720">
    <property type="entry name" value="NAD(P)-binding Rossmann-like Domain"/>
    <property type="match status" value="1"/>
</dbReference>
<organism evidence="2 3">
    <name type="scientific">Liquidambar formosana</name>
    <name type="common">Formosan gum</name>
    <dbReference type="NCBI Taxonomy" id="63359"/>
    <lineage>
        <taxon>Eukaryota</taxon>
        <taxon>Viridiplantae</taxon>
        <taxon>Streptophyta</taxon>
        <taxon>Embryophyta</taxon>
        <taxon>Tracheophyta</taxon>
        <taxon>Spermatophyta</taxon>
        <taxon>Magnoliopsida</taxon>
        <taxon>eudicotyledons</taxon>
        <taxon>Gunneridae</taxon>
        <taxon>Pentapetalae</taxon>
        <taxon>Saxifragales</taxon>
        <taxon>Altingiaceae</taxon>
        <taxon>Liquidambar</taxon>
    </lineage>
</organism>
<reference evidence="2 3" key="1">
    <citation type="journal article" date="2024" name="Plant J.">
        <title>Genome sequences and population genomics reveal climatic adaptation and genomic divergence between two closely related sweetgum species.</title>
        <authorList>
            <person name="Xu W.Q."/>
            <person name="Ren C.Q."/>
            <person name="Zhang X.Y."/>
            <person name="Comes H.P."/>
            <person name="Liu X.H."/>
            <person name="Li Y.G."/>
            <person name="Kettle C.J."/>
            <person name="Jalonen R."/>
            <person name="Gaisberger H."/>
            <person name="Ma Y.Z."/>
            <person name="Qiu Y.X."/>
        </authorList>
    </citation>
    <scope>NUCLEOTIDE SEQUENCE [LARGE SCALE GENOMIC DNA]</scope>
    <source>
        <strain evidence="2">Hangzhou</strain>
    </source>
</reference>
<dbReference type="SUPFAM" id="SSF52283">
    <property type="entry name" value="Formate/glycerate dehydrogenase catalytic domain-like"/>
    <property type="match status" value="1"/>
</dbReference>
<name>A0AAP0R5B8_LIQFO</name>
<evidence type="ECO:0000313" key="2">
    <source>
        <dbReference type="EMBL" id="KAK9268633.1"/>
    </source>
</evidence>
<protein>
    <recommendedName>
        <fullName evidence="1">D-isomer specific 2-hydroxyacid dehydrogenase catalytic domain-containing protein</fullName>
    </recommendedName>
</protein>